<dbReference type="Gene3D" id="1.10.287.130">
    <property type="match status" value="1"/>
</dbReference>
<evidence type="ECO:0000256" key="11">
    <source>
        <dbReference type="ARBA" id="ARBA00022741"/>
    </source>
</evidence>
<evidence type="ECO:0000256" key="18">
    <source>
        <dbReference type="SAM" id="Phobius"/>
    </source>
</evidence>
<keyword evidence="10 18" id="KW-0812">Transmembrane</keyword>
<evidence type="ECO:0000259" key="19">
    <source>
        <dbReference type="PROSITE" id="PS50109"/>
    </source>
</evidence>
<evidence type="ECO:0000256" key="13">
    <source>
        <dbReference type="ARBA" id="ARBA00022840"/>
    </source>
</evidence>
<dbReference type="SUPFAM" id="SSF47384">
    <property type="entry name" value="Homodimeric domain of signal transducing histidine kinase"/>
    <property type="match status" value="1"/>
</dbReference>
<comment type="function">
    <text evidence="17">Member of the two-component regulatory system PhoR/PhoB involved in the phosphate regulon genes expression. PhoR may function as a membrane-associated protein kinase that phosphorylates PhoB in response to environmental signals.</text>
</comment>
<organism evidence="20 21">
    <name type="scientific">Ferrimonas pelagia</name>
    <dbReference type="NCBI Taxonomy" id="1177826"/>
    <lineage>
        <taxon>Bacteria</taxon>
        <taxon>Pseudomonadati</taxon>
        <taxon>Pseudomonadota</taxon>
        <taxon>Gammaproteobacteria</taxon>
        <taxon>Alteromonadales</taxon>
        <taxon>Ferrimonadaceae</taxon>
        <taxon>Ferrimonas</taxon>
    </lineage>
</organism>
<dbReference type="EC" id="2.7.13.3" evidence="3"/>
<comment type="caution">
    <text evidence="20">The sequence shown here is derived from an EMBL/GenBank/DDBJ whole genome shotgun (WGS) entry which is preliminary data.</text>
</comment>
<dbReference type="PROSITE" id="PS50109">
    <property type="entry name" value="HIS_KIN"/>
    <property type="match status" value="1"/>
</dbReference>
<dbReference type="Pfam" id="PF11808">
    <property type="entry name" value="PhoR"/>
    <property type="match status" value="1"/>
</dbReference>
<dbReference type="RefSeq" id="WP_345337178.1">
    <property type="nucleotide sequence ID" value="NZ_BAABJZ010000104.1"/>
</dbReference>
<dbReference type="InterPro" id="IPR021766">
    <property type="entry name" value="PhoR_N"/>
</dbReference>
<dbReference type="PANTHER" id="PTHR45453">
    <property type="entry name" value="PHOSPHATE REGULON SENSOR PROTEIN PHOR"/>
    <property type="match status" value="1"/>
</dbReference>
<keyword evidence="13" id="KW-0067">ATP-binding</keyword>
<evidence type="ECO:0000256" key="14">
    <source>
        <dbReference type="ARBA" id="ARBA00022989"/>
    </source>
</evidence>
<feature type="domain" description="Histidine kinase" evidence="19">
    <location>
        <begin position="212"/>
        <end position="427"/>
    </location>
</feature>
<evidence type="ECO:0000256" key="2">
    <source>
        <dbReference type="ARBA" id="ARBA00004236"/>
    </source>
</evidence>
<evidence type="ECO:0000256" key="10">
    <source>
        <dbReference type="ARBA" id="ARBA00022692"/>
    </source>
</evidence>
<reference evidence="21" key="1">
    <citation type="journal article" date="2019" name="Int. J. Syst. Evol. Microbiol.">
        <title>The Global Catalogue of Microorganisms (GCM) 10K type strain sequencing project: providing services to taxonomists for standard genome sequencing and annotation.</title>
        <authorList>
            <consortium name="The Broad Institute Genomics Platform"/>
            <consortium name="The Broad Institute Genome Sequencing Center for Infectious Disease"/>
            <person name="Wu L."/>
            <person name="Ma J."/>
        </authorList>
    </citation>
    <scope>NUCLEOTIDE SEQUENCE [LARGE SCALE GENOMIC DNA]</scope>
    <source>
        <strain evidence="21">JCM 18401</strain>
    </source>
</reference>
<dbReference type="SUPFAM" id="SSF55785">
    <property type="entry name" value="PYP-like sensor domain (PAS domain)"/>
    <property type="match status" value="1"/>
</dbReference>
<dbReference type="NCBIfam" id="TIGR02966">
    <property type="entry name" value="phoR_proteo"/>
    <property type="match status" value="1"/>
</dbReference>
<protein>
    <recommendedName>
        <fullName evidence="4">Phosphate regulon sensor protein PhoR</fullName>
        <ecNumber evidence="3">2.7.13.3</ecNumber>
    </recommendedName>
</protein>
<keyword evidence="21" id="KW-1185">Reference proteome</keyword>
<evidence type="ECO:0000256" key="3">
    <source>
        <dbReference type="ARBA" id="ARBA00012438"/>
    </source>
</evidence>
<dbReference type="InterPro" id="IPR003661">
    <property type="entry name" value="HisK_dim/P_dom"/>
</dbReference>
<dbReference type="InterPro" id="IPR003594">
    <property type="entry name" value="HATPase_dom"/>
</dbReference>
<keyword evidence="6" id="KW-1003">Cell membrane</keyword>
<accession>A0ABP9FFB5</accession>
<evidence type="ECO:0000256" key="16">
    <source>
        <dbReference type="ARBA" id="ARBA00023136"/>
    </source>
</evidence>
<dbReference type="InterPro" id="IPR005467">
    <property type="entry name" value="His_kinase_dom"/>
</dbReference>
<keyword evidence="9" id="KW-0808">Transferase</keyword>
<feature type="transmembrane region" description="Helical" evidence="18">
    <location>
        <begin position="15"/>
        <end position="42"/>
    </location>
</feature>
<dbReference type="CDD" id="cd00130">
    <property type="entry name" value="PAS"/>
    <property type="match status" value="1"/>
</dbReference>
<dbReference type="Pfam" id="PF00512">
    <property type="entry name" value="HisKA"/>
    <property type="match status" value="1"/>
</dbReference>
<evidence type="ECO:0000256" key="5">
    <source>
        <dbReference type="ARBA" id="ARBA00022448"/>
    </source>
</evidence>
<dbReference type="InterPro" id="IPR050351">
    <property type="entry name" value="BphY/WalK/GraS-like"/>
</dbReference>
<keyword evidence="11" id="KW-0547">Nucleotide-binding</keyword>
<dbReference type="InterPro" id="IPR014310">
    <property type="entry name" value="Sig_transdc_His_kinase_PhoR"/>
</dbReference>
<dbReference type="PRINTS" id="PR00344">
    <property type="entry name" value="BCTRLSENSOR"/>
</dbReference>
<proteinExistence type="predicted"/>
<dbReference type="InterPro" id="IPR035965">
    <property type="entry name" value="PAS-like_dom_sf"/>
</dbReference>
<keyword evidence="12 20" id="KW-0418">Kinase</keyword>
<dbReference type="InterPro" id="IPR004358">
    <property type="entry name" value="Sig_transdc_His_kin-like_C"/>
</dbReference>
<evidence type="ECO:0000256" key="15">
    <source>
        <dbReference type="ARBA" id="ARBA00023012"/>
    </source>
</evidence>
<evidence type="ECO:0000256" key="7">
    <source>
        <dbReference type="ARBA" id="ARBA00022553"/>
    </source>
</evidence>
<evidence type="ECO:0000256" key="12">
    <source>
        <dbReference type="ARBA" id="ARBA00022777"/>
    </source>
</evidence>
<dbReference type="PANTHER" id="PTHR45453:SF1">
    <property type="entry name" value="PHOSPHATE REGULON SENSOR PROTEIN PHOR"/>
    <property type="match status" value="1"/>
</dbReference>
<dbReference type="CDD" id="cd00082">
    <property type="entry name" value="HisKA"/>
    <property type="match status" value="1"/>
</dbReference>
<evidence type="ECO:0000256" key="9">
    <source>
        <dbReference type="ARBA" id="ARBA00022679"/>
    </source>
</evidence>
<dbReference type="SUPFAM" id="SSF55874">
    <property type="entry name" value="ATPase domain of HSP90 chaperone/DNA topoisomerase II/histidine kinase"/>
    <property type="match status" value="1"/>
</dbReference>
<keyword evidence="7" id="KW-0597">Phosphoprotein</keyword>
<evidence type="ECO:0000256" key="8">
    <source>
        <dbReference type="ARBA" id="ARBA00022592"/>
    </source>
</evidence>
<comment type="subcellular location">
    <subcellularLocation>
        <location evidence="2">Cell membrane</location>
    </subcellularLocation>
</comment>
<comment type="catalytic activity">
    <reaction evidence="1">
        <text>ATP + protein L-histidine = ADP + protein N-phospho-L-histidine.</text>
        <dbReference type="EC" id="2.7.13.3"/>
    </reaction>
</comment>
<name>A0ABP9FFB5_9GAMM</name>
<keyword evidence="15" id="KW-0902">Two-component regulatory system</keyword>
<evidence type="ECO:0000256" key="6">
    <source>
        <dbReference type="ARBA" id="ARBA00022475"/>
    </source>
</evidence>
<keyword evidence="8" id="KW-0592">Phosphate transport</keyword>
<dbReference type="InterPro" id="IPR036097">
    <property type="entry name" value="HisK_dim/P_sf"/>
</dbReference>
<evidence type="ECO:0000256" key="1">
    <source>
        <dbReference type="ARBA" id="ARBA00000085"/>
    </source>
</evidence>
<dbReference type="NCBIfam" id="NF008235">
    <property type="entry name" value="PRK11006.1"/>
    <property type="match status" value="1"/>
</dbReference>
<dbReference type="InterPro" id="IPR000014">
    <property type="entry name" value="PAS"/>
</dbReference>
<keyword evidence="16 18" id="KW-0472">Membrane</keyword>
<sequence length="438" mass="50393">MFEEYSGPRLLFRLVLWFVPFVLLGSLTSQMGWSLLAGSWLLMFWHYRHLSRLAHWLWHDRSLTPPHGSGSWEPIFNGIYRLQGKNRRRRAQLARMLSRFREGAEALPDATLVLGPEGQILWSNRLAEHSLGIHWPKDSGNRIHNLLRHPRFVKYWHKRQFAEPLELVSPLNEERILEVRIIPYGDNQRLLIARDVTRLRQLEQMRRDFVANVSHELKTPLTVLQGYVEMMQMTCEPGSMLAKQYGAMEDQSQRMKNLVDRLLVLSRIESSTDVDLEHVVDIPTLLNTVQQEASELSAGRHELVFDVDPELKAYGDEMQLHSACANLVQNAVRYSPEGRQVTVRWFRQGNTARFEVEDQGEGIEAEHIPRLTERFYRVDKARSRDTGGSGLGLAIVKHALSHHNSQLTIRSEIGRGSCFAFELAPALGVARTADPLHH</sequence>
<gene>
    <name evidence="20" type="primary">phoR</name>
    <name evidence="20" type="ORF">GCM10023333_39030</name>
</gene>
<dbReference type="Pfam" id="PF02518">
    <property type="entry name" value="HATPase_c"/>
    <property type="match status" value="1"/>
</dbReference>
<dbReference type="EMBL" id="BAABJZ010000104">
    <property type="protein sequence ID" value="GAA4901235.1"/>
    <property type="molecule type" value="Genomic_DNA"/>
</dbReference>
<dbReference type="Gene3D" id="3.30.565.10">
    <property type="entry name" value="Histidine kinase-like ATPase, C-terminal domain"/>
    <property type="match status" value="1"/>
</dbReference>
<dbReference type="SMART" id="SM00388">
    <property type="entry name" value="HisKA"/>
    <property type="match status" value="1"/>
</dbReference>
<evidence type="ECO:0000256" key="17">
    <source>
        <dbReference type="ARBA" id="ARBA00025207"/>
    </source>
</evidence>
<dbReference type="GO" id="GO:0016301">
    <property type="term" value="F:kinase activity"/>
    <property type="evidence" value="ECO:0007669"/>
    <property type="project" value="UniProtKB-KW"/>
</dbReference>
<evidence type="ECO:0000256" key="4">
    <source>
        <dbReference type="ARBA" id="ARBA00019665"/>
    </source>
</evidence>
<evidence type="ECO:0000313" key="20">
    <source>
        <dbReference type="EMBL" id="GAA4901235.1"/>
    </source>
</evidence>
<dbReference type="InterPro" id="IPR036890">
    <property type="entry name" value="HATPase_C_sf"/>
</dbReference>
<dbReference type="Gene3D" id="3.30.450.20">
    <property type="entry name" value="PAS domain"/>
    <property type="match status" value="1"/>
</dbReference>
<dbReference type="SMART" id="SM00387">
    <property type="entry name" value="HATPase_c"/>
    <property type="match status" value="1"/>
</dbReference>
<keyword evidence="5" id="KW-0813">Transport</keyword>
<evidence type="ECO:0000313" key="21">
    <source>
        <dbReference type="Proteomes" id="UP001499988"/>
    </source>
</evidence>
<dbReference type="Proteomes" id="UP001499988">
    <property type="component" value="Unassembled WGS sequence"/>
</dbReference>
<keyword evidence="14 18" id="KW-1133">Transmembrane helix</keyword>